<dbReference type="STRING" id="7370.A0A1I8M530"/>
<dbReference type="GO" id="GO:0016614">
    <property type="term" value="F:oxidoreductase activity, acting on CH-OH group of donors"/>
    <property type="evidence" value="ECO:0007669"/>
    <property type="project" value="InterPro"/>
</dbReference>
<evidence type="ECO:0000256" key="5">
    <source>
        <dbReference type="RuleBase" id="RU003968"/>
    </source>
</evidence>
<reference evidence="8" key="1">
    <citation type="submission" date="2020-05" db="UniProtKB">
        <authorList>
            <consortium name="EnsemblMetazoa"/>
        </authorList>
    </citation>
    <scope>IDENTIFICATION</scope>
    <source>
        <strain evidence="8">Aabys</strain>
    </source>
</reference>
<dbReference type="PROSITE" id="PS00624">
    <property type="entry name" value="GMC_OXRED_2"/>
    <property type="match status" value="2"/>
</dbReference>
<comment type="cofactor">
    <cofactor evidence="1">
        <name>FAD</name>
        <dbReference type="ChEBI" id="CHEBI:57692"/>
    </cofactor>
</comment>
<protein>
    <recommendedName>
        <fullName evidence="6 7">Glucose-methanol-choline oxidoreductase N-terminal domain-containing protein</fullName>
    </recommendedName>
</protein>
<proteinExistence type="inferred from homology"/>
<name>A0A1I8M530_MUSDO</name>
<evidence type="ECO:0000256" key="2">
    <source>
        <dbReference type="ARBA" id="ARBA00010790"/>
    </source>
</evidence>
<organism evidence="8">
    <name type="scientific">Musca domestica</name>
    <name type="common">House fly</name>
    <dbReference type="NCBI Taxonomy" id="7370"/>
    <lineage>
        <taxon>Eukaryota</taxon>
        <taxon>Metazoa</taxon>
        <taxon>Ecdysozoa</taxon>
        <taxon>Arthropoda</taxon>
        <taxon>Hexapoda</taxon>
        <taxon>Insecta</taxon>
        <taxon>Pterygota</taxon>
        <taxon>Neoptera</taxon>
        <taxon>Endopterygota</taxon>
        <taxon>Diptera</taxon>
        <taxon>Brachycera</taxon>
        <taxon>Muscomorpha</taxon>
        <taxon>Muscoidea</taxon>
        <taxon>Muscidae</taxon>
        <taxon>Musca</taxon>
    </lineage>
</organism>
<dbReference type="PROSITE" id="PS00623">
    <property type="entry name" value="GMC_OXRED_1"/>
    <property type="match status" value="2"/>
</dbReference>
<keyword evidence="4 5" id="KW-0274">FAD</keyword>
<evidence type="ECO:0000256" key="1">
    <source>
        <dbReference type="ARBA" id="ARBA00001974"/>
    </source>
</evidence>
<accession>A0A1I8M530</accession>
<evidence type="ECO:0000259" key="6">
    <source>
        <dbReference type="PROSITE" id="PS00623"/>
    </source>
</evidence>
<keyword evidence="3 5" id="KW-0285">Flavoprotein</keyword>
<dbReference type="GO" id="GO:0050660">
    <property type="term" value="F:flavin adenine dinucleotide binding"/>
    <property type="evidence" value="ECO:0007669"/>
    <property type="project" value="InterPro"/>
</dbReference>
<dbReference type="InterPro" id="IPR036188">
    <property type="entry name" value="FAD/NAD-bd_sf"/>
</dbReference>
<comment type="similarity">
    <text evidence="2 5">Belongs to the GMC oxidoreductase family.</text>
</comment>
<dbReference type="InterPro" id="IPR012132">
    <property type="entry name" value="GMC_OxRdtase"/>
</dbReference>
<feature type="domain" description="Glucose-methanol-choline oxidoreductase N-terminal" evidence="7">
    <location>
        <begin position="315"/>
        <end position="329"/>
    </location>
</feature>
<dbReference type="AlphaFoldDB" id="A0A1I8M530"/>
<dbReference type="PANTHER" id="PTHR11552">
    <property type="entry name" value="GLUCOSE-METHANOL-CHOLINE GMC OXIDOREDUCTASE"/>
    <property type="match status" value="1"/>
</dbReference>
<evidence type="ECO:0000256" key="4">
    <source>
        <dbReference type="ARBA" id="ARBA00022827"/>
    </source>
</evidence>
<dbReference type="eggNOG" id="KOG1238">
    <property type="taxonomic scope" value="Eukaryota"/>
</dbReference>
<feature type="domain" description="Glucose-methanol-choline oxidoreductase N-terminal" evidence="6">
    <location>
        <begin position="649"/>
        <end position="672"/>
    </location>
</feature>
<dbReference type="EnsemblMetazoa" id="MDOA001322-RA">
    <property type="protein sequence ID" value="MDOA001322-PA"/>
    <property type="gene ID" value="MDOA001322"/>
</dbReference>
<dbReference type="PANTHER" id="PTHR11552:SF147">
    <property type="entry name" value="CHOLINE DEHYDROGENASE, MITOCHONDRIAL"/>
    <property type="match status" value="1"/>
</dbReference>
<dbReference type="SUPFAM" id="SSF51905">
    <property type="entry name" value="FAD/NAD(P)-binding domain"/>
    <property type="match status" value="2"/>
</dbReference>
<gene>
    <name evidence="8" type="primary">101887716</name>
</gene>
<dbReference type="VEuPathDB" id="VectorBase:MDOMA2_002021"/>
<evidence type="ECO:0000256" key="3">
    <source>
        <dbReference type="ARBA" id="ARBA00022630"/>
    </source>
</evidence>
<sequence length="1128" mass="125963">MTTGILTPFGNQCAINSVGTVNTLLSILVESILARQCSLENEPSYPPDYAQKVVKQRSVESYDFVVIGAGTAGSVLASRLSENPQWRILVLEAGGDPPQESEVPNIFPSLQHSNYTFNYFVEPNERACKGYKNERCYWPRGKMIGGSGAINALMYIRGNRWDYNSWLELGNTGWGFEDVWPYFKKSVRPQGNNDFPQGYVEVGEFGMYDEDILQLIYQGAQEMGQEIHKRFSHDHVLGYSRMWGFVKNGQRTTSGKGHLGRVALQRPNLRVIKNAQVSKINFDPQGRRVTSVDFVLQDNMKMSARVAKEAILSAGSIDTPKILMLSGIGPPDVLRPLNIPLIQDLSVGENLQDHVVACVFIKLDGEPVDRNFLTDSMYQYLVHKQGPLSTIGVMSINGFVKLNSSSSEDNAIPDIQIIHAIARIGDVGTLNTFLVGQSIRDDLRRYLLEVQQRQHVMVVFILLSKPKSRGNIKLKSSSYQDPPIINANYFEEPEDSATLLQGLEYISDFVKTTPFQRKNQCPAPSVGAMNTLVALLIESLHTASCGLSHAEEYPPDYGQEIKQISHPLRFDFVIVGTGSAGSVVASRLSENPKWSVLVLEAGGDPATESEIPLLFVALRDLKNVDQYVAERNNVSCKAFEQQRCSWIQGKGLGGSGAVNGLVYFNGFPEDYDGWSELGNTGWSYKDIKPYIEKTRKPQGKCGQAKAYMDIGDFNAGDEEIMEIISKAAGELNQPRPKKLRSPSNLGYGIAKGTVSHGRRTGAVKGYLGRVSGERRNLKIIKNARVTKLRFDSSGQKLESIDFILNQRKRMNVLVNREAILSAGAFNSPKLLMLSGIGPKEDLKAMKIPILHDLPVGQNLQDHLVTLVFFKFPQEEERNLLPNMVYEYLLYQKGPLSTLGATRLVGFVKTQANMSFADIEMQHMFFHAGNVMALNTLLSGLSMKSEYKNFLANIVKNQALLVMAISLVQPKSKGNILLKSKSPKDPPIINTNFFSDPQDRETFMRALKYVADFENTKSFQENHMEIIRMPLEECDNFVFKSPDYWRCYIQYFAHPCYDNVGTVHMGPEEDRGAVLDFRLKVRGVRNLRVADASIMPIVTRTNTNGPTIIIGEKAADMIKEDWGEVGNNN</sequence>
<dbReference type="InterPro" id="IPR007867">
    <property type="entry name" value="GMC_OxRtase_C"/>
</dbReference>
<dbReference type="SUPFAM" id="SSF54373">
    <property type="entry name" value="FAD-linked reductases, C-terminal domain"/>
    <property type="match status" value="2"/>
</dbReference>
<dbReference type="Pfam" id="PF00732">
    <property type="entry name" value="GMC_oxred_N"/>
    <property type="match status" value="2"/>
</dbReference>
<dbReference type="Pfam" id="PF05199">
    <property type="entry name" value="GMC_oxred_C"/>
    <property type="match status" value="2"/>
</dbReference>
<evidence type="ECO:0000259" key="7">
    <source>
        <dbReference type="PROSITE" id="PS00624"/>
    </source>
</evidence>
<evidence type="ECO:0000313" key="8">
    <source>
        <dbReference type="EnsemblMetazoa" id="MDOA001322-PA"/>
    </source>
</evidence>
<dbReference type="InterPro" id="IPR000172">
    <property type="entry name" value="GMC_OxRdtase_N"/>
</dbReference>
<dbReference type="VEuPathDB" id="VectorBase:MDOA001322"/>
<feature type="domain" description="Glucose-methanol-choline oxidoreductase N-terminal" evidence="7">
    <location>
        <begin position="823"/>
        <end position="837"/>
    </location>
</feature>
<dbReference type="Gene3D" id="3.30.560.10">
    <property type="entry name" value="Glucose Oxidase, domain 3"/>
    <property type="match status" value="2"/>
</dbReference>
<dbReference type="Gene3D" id="3.50.50.60">
    <property type="entry name" value="FAD/NAD(P)-binding domain"/>
    <property type="match status" value="2"/>
</dbReference>
<feature type="domain" description="Glucose-methanol-choline oxidoreductase N-terminal" evidence="6">
    <location>
        <begin position="141"/>
        <end position="164"/>
    </location>
</feature>
<dbReference type="VEuPathDB" id="VectorBase:MDOMA2_019388"/>